<proteinExistence type="predicted"/>
<dbReference type="Proteomes" id="UP000568839">
    <property type="component" value="Unassembled WGS sequence"/>
</dbReference>
<keyword evidence="2" id="KW-1185">Reference proteome</keyword>
<dbReference type="AlphaFoldDB" id="A0A841PLU1"/>
<dbReference type="RefSeq" id="WP_184403686.1">
    <property type="nucleotide sequence ID" value="NZ_JACHHJ010000002.1"/>
</dbReference>
<name>A0A841PLU1_9BACL</name>
<gene>
    <name evidence="1" type="ORF">HNR44_001697</name>
</gene>
<protein>
    <submittedName>
        <fullName evidence="1">dTDP-4-dehydrorhamnose 3,5-epimerase</fullName>
        <ecNumber evidence="1">5.1.3.13</ecNumber>
    </submittedName>
</protein>
<comment type="caution">
    <text evidence="1">The sequence shown here is derived from an EMBL/GenBank/DDBJ whole genome shotgun (WGS) entry which is preliminary data.</text>
</comment>
<dbReference type="EC" id="5.1.3.13" evidence="1"/>
<reference evidence="1 2" key="1">
    <citation type="submission" date="2020-08" db="EMBL/GenBank/DDBJ databases">
        <title>Genomic Encyclopedia of Type Strains, Phase IV (KMG-IV): sequencing the most valuable type-strain genomes for metagenomic binning, comparative biology and taxonomic classification.</title>
        <authorList>
            <person name="Goeker M."/>
        </authorList>
    </citation>
    <scope>NUCLEOTIDE SEQUENCE [LARGE SCALE GENOMIC DNA]</scope>
    <source>
        <strain evidence="1 2">DSM 21769</strain>
    </source>
</reference>
<keyword evidence="1" id="KW-0413">Isomerase</keyword>
<dbReference type="GO" id="GO:0008830">
    <property type="term" value="F:dTDP-4-dehydrorhamnose 3,5-epimerase activity"/>
    <property type="evidence" value="ECO:0007669"/>
    <property type="project" value="UniProtKB-EC"/>
</dbReference>
<evidence type="ECO:0000313" key="1">
    <source>
        <dbReference type="EMBL" id="MBB6449719.1"/>
    </source>
</evidence>
<dbReference type="EMBL" id="JACHHJ010000002">
    <property type="protein sequence ID" value="MBB6449719.1"/>
    <property type="molecule type" value="Genomic_DNA"/>
</dbReference>
<organism evidence="1 2">
    <name type="scientific">Geomicrobium halophilum</name>
    <dbReference type="NCBI Taxonomy" id="549000"/>
    <lineage>
        <taxon>Bacteria</taxon>
        <taxon>Bacillati</taxon>
        <taxon>Bacillota</taxon>
        <taxon>Bacilli</taxon>
        <taxon>Bacillales</taxon>
        <taxon>Geomicrobium</taxon>
    </lineage>
</organism>
<accession>A0A841PLU1</accession>
<evidence type="ECO:0000313" key="2">
    <source>
        <dbReference type="Proteomes" id="UP000568839"/>
    </source>
</evidence>
<sequence>MNKNSHLGIPGVYWEKNFFAETGENSYTLVANKGPLVTDLFHYKENSYKSYALSVGQINRYTFFGKSDQVISAKLVDCRSSSENLHKKIEFNFKPDPTQCLVVERGIAEYFEGLDNISVRSEPILFSTNKPNGHDLGDDSIAIPLDKLDNEFPIISPSELPLPNEALQFMLKREQEVIKSGKNVKSTSNLYLNNKFYKISLQPKPLY</sequence>